<evidence type="ECO:0000313" key="1">
    <source>
        <dbReference type="EMBL" id="KAI3698805.1"/>
    </source>
</evidence>
<name>A0ACB8ZN95_CICIN</name>
<evidence type="ECO:0000313" key="2">
    <source>
        <dbReference type="Proteomes" id="UP001055811"/>
    </source>
</evidence>
<reference evidence="1 2" key="2">
    <citation type="journal article" date="2022" name="Mol. Ecol. Resour.">
        <title>The genomes of chicory, endive, great burdock and yacon provide insights into Asteraceae paleo-polyploidization history and plant inulin production.</title>
        <authorList>
            <person name="Fan W."/>
            <person name="Wang S."/>
            <person name="Wang H."/>
            <person name="Wang A."/>
            <person name="Jiang F."/>
            <person name="Liu H."/>
            <person name="Zhao H."/>
            <person name="Xu D."/>
            <person name="Zhang Y."/>
        </authorList>
    </citation>
    <scope>NUCLEOTIDE SEQUENCE [LARGE SCALE GENOMIC DNA]</scope>
    <source>
        <strain evidence="2">cv. Punajuju</strain>
        <tissue evidence="1">Leaves</tissue>
    </source>
</reference>
<accession>A0ACB8ZN95</accession>
<protein>
    <submittedName>
        <fullName evidence="1">Uncharacterized protein</fullName>
    </submittedName>
</protein>
<dbReference type="EMBL" id="CM042016">
    <property type="protein sequence ID" value="KAI3698805.1"/>
    <property type="molecule type" value="Genomic_DNA"/>
</dbReference>
<comment type="caution">
    <text evidence="1">The sequence shown here is derived from an EMBL/GenBank/DDBJ whole genome shotgun (WGS) entry which is preliminary data.</text>
</comment>
<keyword evidence="2" id="KW-1185">Reference proteome</keyword>
<proteinExistence type="predicted"/>
<gene>
    <name evidence="1" type="ORF">L2E82_42641</name>
</gene>
<organism evidence="1 2">
    <name type="scientific">Cichorium intybus</name>
    <name type="common">Chicory</name>
    <dbReference type="NCBI Taxonomy" id="13427"/>
    <lineage>
        <taxon>Eukaryota</taxon>
        <taxon>Viridiplantae</taxon>
        <taxon>Streptophyta</taxon>
        <taxon>Embryophyta</taxon>
        <taxon>Tracheophyta</taxon>
        <taxon>Spermatophyta</taxon>
        <taxon>Magnoliopsida</taxon>
        <taxon>eudicotyledons</taxon>
        <taxon>Gunneridae</taxon>
        <taxon>Pentapetalae</taxon>
        <taxon>asterids</taxon>
        <taxon>campanulids</taxon>
        <taxon>Asterales</taxon>
        <taxon>Asteraceae</taxon>
        <taxon>Cichorioideae</taxon>
        <taxon>Cichorieae</taxon>
        <taxon>Cichoriinae</taxon>
        <taxon>Cichorium</taxon>
    </lineage>
</organism>
<dbReference type="Proteomes" id="UP001055811">
    <property type="component" value="Linkage Group LG08"/>
</dbReference>
<sequence>MSKICSNQHIHIIHLFKTINKMAASIHHSIWSLRPSSTQRSSCRSKKSISRAGFWNIVDKSNSRGQMQFGRSNYKSEPRRGMSNCKENSSTDVEFWEKLYLGMDFGTSGARYAIIDKEGIIHSEGKKDYPPVLSDGSIDWVQSWKTTLFSLLETIPVTLRSLITSISIDGTSATTLILDSKTGEALARPLLYNESCPDALPIVKSIAPSNHTVCSGSSTLCKLISWWTSNDLSKESAVLMHQADWLLWLLHGKIGVSDYNNALKVGYDPEVDSYPPWLKSQPYSHLLPTIQAPGTVIGTLKEDIRTTLGFPEDCVVCTGTTDSIAAFLAARATQPGKAVTSLGSTLAIKLMSTTRIDDARFGVYSHRLDDKWLVGGASNTGGAVLRQLFSDEQLEELSKQINPMEASSLDYYPLPAKGERFPIADPNMVPRLSPRPESDVAYLHGILESIARIEAKGYALLKELGATEVQQVFTAGGGSKNNKWTTIRERVLGLPVSQALQTEAAYGAALLALRATQ</sequence>
<reference evidence="2" key="1">
    <citation type="journal article" date="2022" name="Mol. Ecol. Resour.">
        <title>The genomes of chicory, endive, great burdock and yacon provide insights into Asteraceae palaeo-polyploidization history and plant inulin production.</title>
        <authorList>
            <person name="Fan W."/>
            <person name="Wang S."/>
            <person name="Wang H."/>
            <person name="Wang A."/>
            <person name="Jiang F."/>
            <person name="Liu H."/>
            <person name="Zhao H."/>
            <person name="Xu D."/>
            <person name="Zhang Y."/>
        </authorList>
    </citation>
    <scope>NUCLEOTIDE SEQUENCE [LARGE SCALE GENOMIC DNA]</scope>
    <source>
        <strain evidence="2">cv. Punajuju</strain>
    </source>
</reference>